<name>A0A1S6IUY3_9FIRM</name>
<gene>
    <name evidence="1" type="ORF">B0537_05355</name>
</gene>
<dbReference type="AlphaFoldDB" id="A0A1S6IUY3"/>
<dbReference type="EMBL" id="CP019698">
    <property type="protein sequence ID" value="AQS58564.1"/>
    <property type="molecule type" value="Genomic_DNA"/>
</dbReference>
<protein>
    <submittedName>
        <fullName evidence="1">Uncharacterized protein</fullName>
    </submittedName>
</protein>
<dbReference type="OrthoDB" id="1807405at2"/>
<dbReference type="Gene3D" id="1.20.1260.120">
    <property type="entry name" value="Protein of unknown function DUF2935"/>
    <property type="match status" value="1"/>
</dbReference>
<dbReference type="KEGG" id="dfg:B0537_05355"/>
<dbReference type="Proteomes" id="UP000189464">
    <property type="component" value="Chromosome"/>
</dbReference>
<evidence type="ECO:0000313" key="2">
    <source>
        <dbReference type="Proteomes" id="UP000189464"/>
    </source>
</evidence>
<reference evidence="1 2" key="1">
    <citation type="journal article" date="2016" name="Int. J. Syst. Evol. Microbiol.">
        <title>Desulfotomaculum ferrireducens sp. nov., a moderately thermophilic sulfate-reducing and dissimilatory Fe(III)-reducing bacterium isolated from compost.</title>
        <authorList>
            <person name="Yang G."/>
            <person name="Guo J."/>
            <person name="Zhuang L."/>
            <person name="Yuan Y."/>
            <person name="Zhou S."/>
        </authorList>
    </citation>
    <scope>NUCLEOTIDE SEQUENCE [LARGE SCALE GENOMIC DNA]</scope>
    <source>
        <strain evidence="1 2">GSS09</strain>
    </source>
</reference>
<dbReference type="InterPro" id="IPR021328">
    <property type="entry name" value="CotB-like"/>
</dbReference>
<keyword evidence="2" id="KW-1185">Reference proteome</keyword>
<proteinExistence type="predicted"/>
<evidence type="ECO:0000313" key="1">
    <source>
        <dbReference type="EMBL" id="AQS58564.1"/>
    </source>
</evidence>
<sequence length="166" mass="19147">MFCYTYLNNIECALRELTFWTKISSEHPIFLQNVANCLNLTITPNLLAGLNRMHQCFTALHQEAQRLLGMATGQNNFHLAQDTVRLMQQFLQYDQEFINILQHLAQIGQNQPVWQALVNHILGEQEYMYRLVASLCQQMFHMGQQPNMYPNMGTGMGSGMGPNMIY</sequence>
<organism evidence="1 2">
    <name type="scientific">Desulforamulus ferrireducens</name>
    <dbReference type="NCBI Taxonomy" id="1833852"/>
    <lineage>
        <taxon>Bacteria</taxon>
        <taxon>Bacillati</taxon>
        <taxon>Bacillota</taxon>
        <taxon>Clostridia</taxon>
        <taxon>Eubacteriales</taxon>
        <taxon>Peptococcaceae</taxon>
        <taxon>Desulforamulus</taxon>
    </lineage>
</organism>
<dbReference type="Pfam" id="PF11155">
    <property type="entry name" value="DUF2935"/>
    <property type="match status" value="1"/>
</dbReference>
<accession>A0A1S6IUY3</accession>
<dbReference type="SUPFAM" id="SSF158430">
    <property type="entry name" value="Bacillus cereus metalloprotein-like"/>
    <property type="match status" value="1"/>
</dbReference>